<accession>A0ABQ3PUW0</accession>
<reference evidence="2" key="1">
    <citation type="submission" date="2024-05" db="EMBL/GenBank/DDBJ databases">
        <title>Whole genome shotgun sequence of Streptomyces daghestanicus NBRC 12762.</title>
        <authorList>
            <person name="Komaki H."/>
            <person name="Tamura T."/>
        </authorList>
    </citation>
    <scope>NUCLEOTIDE SEQUENCE</scope>
    <source>
        <strain evidence="2">NBRC 12762</strain>
    </source>
</reference>
<keyword evidence="3" id="KW-1185">Reference proteome</keyword>
<proteinExistence type="predicted"/>
<gene>
    <name evidence="2" type="ORF">Sdagh_05400</name>
</gene>
<sequence length="127" mass="14071">MVNHQTLGAADRAAHLSPEDLDTLRENLREQLLFRREQLRALAAERTAAPTAGPTPRGAAARAEVRGRIEASARMVVTDVRAALRRMAEGGYGVCGLCRRPVDREHLMVVPQARYCARCRQVREAGR</sequence>
<dbReference type="PANTHER" id="PTHR33823">
    <property type="entry name" value="RNA POLYMERASE-BINDING TRANSCRIPTION FACTOR DKSA-RELATED"/>
    <property type="match status" value="1"/>
</dbReference>
<evidence type="ECO:0000256" key="1">
    <source>
        <dbReference type="PROSITE-ProRule" id="PRU00510"/>
    </source>
</evidence>
<dbReference type="EMBL" id="BNDX01000002">
    <property type="protein sequence ID" value="GHI28810.1"/>
    <property type="molecule type" value="Genomic_DNA"/>
</dbReference>
<evidence type="ECO:0000313" key="3">
    <source>
        <dbReference type="Proteomes" id="UP001052655"/>
    </source>
</evidence>
<protein>
    <recommendedName>
        <fullName evidence="4">DksA C4-type domain-containing protein</fullName>
    </recommendedName>
</protein>
<dbReference type="PROSITE" id="PS51128">
    <property type="entry name" value="ZF_DKSA_2"/>
    <property type="match status" value="1"/>
</dbReference>
<feature type="zinc finger region" description="dksA C4-type" evidence="1">
    <location>
        <begin position="95"/>
        <end position="119"/>
    </location>
</feature>
<dbReference type="Proteomes" id="UP001052655">
    <property type="component" value="Unassembled WGS sequence"/>
</dbReference>
<organism evidence="2 3">
    <name type="scientific">Streptomyces daghestanicus</name>
    <dbReference type="NCBI Taxonomy" id="66885"/>
    <lineage>
        <taxon>Bacteria</taxon>
        <taxon>Bacillati</taxon>
        <taxon>Actinomycetota</taxon>
        <taxon>Actinomycetes</taxon>
        <taxon>Kitasatosporales</taxon>
        <taxon>Streptomycetaceae</taxon>
        <taxon>Streptomyces</taxon>
    </lineage>
</organism>
<dbReference type="RefSeq" id="WP_189419005.1">
    <property type="nucleotide sequence ID" value="NZ_BMTC01000014.1"/>
</dbReference>
<dbReference type="PANTHER" id="PTHR33823:SF4">
    <property type="entry name" value="GENERAL STRESS PROTEIN 16O"/>
    <property type="match status" value="1"/>
</dbReference>
<evidence type="ECO:0008006" key="4">
    <source>
        <dbReference type="Google" id="ProtNLM"/>
    </source>
</evidence>
<evidence type="ECO:0000313" key="2">
    <source>
        <dbReference type="EMBL" id="GHI28810.1"/>
    </source>
</evidence>
<comment type="caution">
    <text evidence="2">The sequence shown here is derived from an EMBL/GenBank/DDBJ whole genome shotgun (WGS) entry which is preliminary data.</text>
</comment>
<dbReference type="GeneID" id="91550097"/>
<dbReference type="Gene3D" id="1.20.120.910">
    <property type="entry name" value="DksA, coiled-coil domain"/>
    <property type="match status" value="1"/>
</dbReference>
<name>A0ABQ3PUW0_9ACTN</name>